<organism evidence="2 3">
    <name type="scientific">Iphiclides podalirius</name>
    <name type="common">scarce swallowtail</name>
    <dbReference type="NCBI Taxonomy" id="110791"/>
    <lineage>
        <taxon>Eukaryota</taxon>
        <taxon>Metazoa</taxon>
        <taxon>Ecdysozoa</taxon>
        <taxon>Arthropoda</taxon>
        <taxon>Hexapoda</taxon>
        <taxon>Insecta</taxon>
        <taxon>Pterygota</taxon>
        <taxon>Neoptera</taxon>
        <taxon>Endopterygota</taxon>
        <taxon>Lepidoptera</taxon>
        <taxon>Glossata</taxon>
        <taxon>Ditrysia</taxon>
        <taxon>Papilionoidea</taxon>
        <taxon>Papilionidae</taxon>
        <taxon>Papilioninae</taxon>
        <taxon>Iphiclides</taxon>
    </lineage>
</organism>
<dbReference type="EMBL" id="OW152829">
    <property type="protein sequence ID" value="CAH2047115.1"/>
    <property type="molecule type" value="Genomic_DNA"/>
</dbReference>
<evidence type="ECO:0000313" key="3">
    <source>
        <dbReference type="Proteomes" id="UP000837857"/>
    </source>
</evidence>
<gene>
    <name evidence="2" type="ORF">IPOD504_LOCUS5634</name>
</gene>
<name>A0ABN8I2A4_9NEOP</name>
<evidence type="ECO:0000256" key="1">
    <source>
        <dbReference type="SAM" id="MobiDB-lite"/>
    </source>
</evidence>
<reference evidence="2" key="1">
    <citation type="submission" date="2022-03" db="EMBL/GenBank/DDBJ databases">
        <authorList>
            <person name="Martin H S."/>
        </authorList>
    </citation>
    <scope>NUCLEOTIDE SEQUENCE</scope>
</reference>
<proteinExistence type="predicted"/>
<keyword evidence="3" id="KW-1185">Reference proteome</keyword>
<evidence type="ECO:0000313" key="2">
    <source>
        <dbReference type="EMBL" id="CAH2047115.1"/>
    </source>
</evidence>
<feature type="non-terminal residue" evidence="2">
    <location>
        <position position="159"/>
    </location>
</feature>
<feature type="region of interest" description="Disordered" evidence="1">
    <location>
        <begin position="84"/>
        <end position="118"/>
    </location>
</feature>
<protein>
    <submittedName>
        <fullName evidence="2">Uncharacterized protein</fullName>
    </submittedName>
</protein>
<dbReference type="Proteomes" id="UP000837857">
    <property type="component" value="Chromosome 17"/>
</dbReference>
<sequence length="159" mass="17456">MPKDMVNRKDGSASSINWICPTFKCMQRQTRKDLNPLTKANQQLLNFRRVPNPHRWTGICACFLLAFANFTLQNLKAGHHVNGKRQEHSEASAAPRHGRGPGVTSIGARGIRGKGGGGHRRVWCTCAADASSQGDPILARRASAQPAPHTNRFLSLLHD</sequence>
<accession>A0ABN8I2A4</accession>